<dbReference type="SUPFAM" id="SSF55394">
    <property type="entry name" value="Bactericidal permeability-increasing protein, BPI"/>
    <property type="match status" value="1"/>
</dbReference>
<evidence type="ECO:0000256" key="1">
    <source>
        <dbReference type="SAM" id="SignalP"/>
    </source>
</evidence>
<reference evidence="3" key="1">
    <citation type="submission" date="2017-02" db="UniProtKB">
        <authorList>
            <consortium name="WormBaseParasite"/>
        </authorList>
    </citation>
    <scope>IDENTIFICATION</scope>
</reference>
<keyword evidence="2" id="KW-1185">Reference proteome</keyword>
<dbReference type="WBParaSite" id="ALUE_0001848601-mRNA-1">
    <property type="protein sequence ID" value="ALUE_0001848601-mRNA-1"/>
    <property type="gene ID" value="ALUE_0001848601"/>
</dbReference>
<dbReference type="Gene3D" id="3.15.10.10">
    <property type="entry name" value="Bactericidal permeability-increasing protein, domain 1"/>
    <property type="match status" value="1"/>
</dbReference>
<sequence length="347" mass="40026">MNFLLLCVLCGYVSAYNLIVQVNHRYLNSCFEDLREWIVAYMRSNQIGGEFHQTLRTGSIQATDLQTTNLTLRFASLEHHRGEHYVQMKGFNIKLKGNWYYKLFYIITDSGTFSLSVDDMNITIGNIEPEVFSGLPFINTDLNCKTFYGSFAFSLDRPKTLSNILSRFMYRLMRNKFESTICMEVTRAFDAFLRHGVEQLSFRHALPSGAILNNSLVSKPLLSAEGDLTTYHYGIIKESTMPVAELSPLERHPHDVTYLLKPQLLEEILSTIHQKSLFDGFALKLSMALINPATSFKCQTLHTFETSTSEYREARNFLTKHFPYISPNSWLPTYYGDRNHARDAFEY</sequence>
<name>A0A0M3IIT1_ASCLU</name>
<evidence type="ECO:0000313" key="2">
    <source>
        <dbReference type="Proteomes" id="UP000036681"/>
    </source>
</evidence>
<dbReference type="Gene3D" id="3.15.20.10">
    <property type="entry name" value="Bactericidal permeability-increasing protein, domain 2"/>
    <property type="match status" value="1"/>
</dbReference>
<feature type="chain" id="PRO_5012542778" evidence="1">
    <location>
        <begin position="16"/>
        <end position="347"/>
    </location>
</feature>
<accession>A0A0M3IIT1</accession>
<protein>
    <submittedName>
        <fullName evidence="3">BPI1 domain-containing protein</fullName>
    </submittedName>
</protein>
<dbReference type="AlphaFoldDB" id="A0A0M3IIT1"/>
<dbReference type="Proteomes" id="UP000036681">
    <property type="component" value="Unplaced"/>
</dbReference>
<feature type="signal peptide" evidence="1">
    <location>
        <begin position="1"/>
        <end position="15"/>
    </location>
</feature>
<keyword evidence="1" id="KW-0732">Signal</keyword>
<dbReference type="InterPro" id="IPR017943">
    <property type="entry name" value="Bactericidal_perm-incr_a/b_dom"/>
</dbReference>
<evidence type="ECO:0000313" key="3">
    <source>
        <dbReference type="WBParaSite" id="ALUE_0001848601-mRNA-1"/>
    </source>
</evidence>
<organism evidence="2 3">
    <name type="scientific">Ascaris lumbricoides</name>
    <name type="common">Giant roundworm</name>
    <dbReference type="NCBI Taxonomy" id="6252"/>
    <lineage>
        <taxon>Eukaryota</taxon>
        <taxon>Metazoa</taxon>
        <taxon>Ecdysozoa</taxon>
        <taxon>Nematoda</taxon>
        <taxon>Chromadorea</taxon>
        <taxon>Rhabditida</taxon>
        <taxon>Spirurina</taxon>
        <taxon>Ascaridomorpha</taxon>
        <taxon>Ascaridoidea</taxon>
        <taxon>Ascarididae</taxon>
        <taxon>Ascaris</taxon>
    </lineage>
</organism>
<dbReference type="GO" id="GO:0008289">
    <property type="term" value="F:lipid binding"/>
    <property type="evidence" value="ECO:0007669"/>
    <property type="project" value="InterPro"/>
</dbReference>
<proteinExistence type="predicted"/>